<proteinExistence type="predicted"/>
<accession>A0A024U301</accession>
<dbReference type="InterPro" id="IPR038508">
    <property type="entry name" value="ArfGAP_dom_sf"/>
</dbReference>
<dbReference type="STRING" id="157072.A0A024U301"/>
<evidence type="ECO:0000256" key="1">
    <source>
        <dbReference type="PROSITE-ProRule" id="PRU00288"/>
    </source>
</evidence>
<dbReference type="InterPro" id="IPR044820">
    <property type="entry name" value="AGD14-like"/>
</dbReference>
<evidence type="ECO:0000256" key="2">
    <source>
        <dbReference type="SAM" id="MobiDB-lite"/>
    </source>
</evidence>
<keyword evidence="1" id="KW-0479">Metal-binding</keyword>
<dbReference type="VEuPathDB" id="FungiDB:H310_07416"/>
<keyword evidence="1" id="KW-0862">Zinc</keyword>
<evidence type="ECO:0000259" key="3">
    <source>
        <dbReference type="PROSITE" id="PS50115"/>
    </source>
</evidence>
<dbReference type="OrthoDB" id="6036at2759"/>
<dbReference type="InterPro" id="IPR037278">
    <property type="entry name" value="ARFGAP/RecO"/>
</dbReference>
<gene>
    <name evidence="4" type="ORF">H310_07416</name>
</gene>
<dbReference type="GeneID" id="20084466"/>
<evidence type="ECO:0000313" key="4">
    <source>
        <dbReference type="EMBL" id="ETV99962.1"/>
    </source>
</evidence>
<keyword evidence="1" id="KW-0863">Zinc-finger</keyword>
<dbReference type="GO" id="GO:0005096">
    <property type="term" value="F:GTPase activator activity"/>
    <property type="evidence" value="ECO:0007669"/>
    <property type="project" value="InterPro"/>
</dbReference>
<reference evidence="4" key="1">
    <citation type="submission" date="2013-12" db="EMBL/GenBank/DDBJ databases">
        <title>The Genome Sequence of Aphanomyces invadans NJM9701.</title>
        <authorList>
            <consortium name="The Broad Institute Genomics Platform"/>
            <person name="Russ C."/>
            <person name="Tyler B."/>
            <person name="van West P."/>
            <person name="Dieguez-Uribeondo J."/>
            <person name="Young S.K."/>
            <person name="Zeng Q."/>
            <person name="Gargeya S."/>
            <person name="Fitzgerald M."/>
            <person name="Abouelleil A."/>
            <person name="Alvarado L."/>
            <person name="Chapman S.B."/>
            <person name="Gainer-Dewar J."/>
            <person name="Goldberg J."/>
            <person name="Griggs A."/>
            <person name="Gujja S."/>
            <person name="Hansen M."/>
            <person name="Howarth C."/>
            <person name="Imamovic A."/>
            <person name="Ireland A."/>
            <person name="Larimer J."/>
            <person name="McCowan C."/>
            <person name="Murphy C."/>
            <person name="Pearson M."/>
            <person name="Poon T.W."/>
            <person name="Priest M."/>
            <person name="Roberts A."/>
            <person name="Saif S."/>
            <person name="Shea T."/>
            <person name="Sykes S."/>
            <person name="Wortman J."/>
            <person name="Nusbaum C."/>
            <person name="Birren B."/>
        </authorList>
    </citation>
    <scope>NUCLEOTIDE SEQUENCE [LARGE SCALE GENOMIC DNA]</scope>
    <source>
        <strain evidence="4">NJM9701</strain>
    </source>
</reference>
<feature type="region of interest" description="Disordered" evidence="2">
    <location>
        <begin position="333"/>
        <end position="387"/>
    </location>
</feature>
<feature type="compositionally biased region" description="Low complexity" evidence="2">
    <location>
        <begin position="347"/>
        <end position="368"/>
    </location>
</feature>
<feature type="region of interest" description="Disordered" evidence="2">
    <location>
        <begin position="130"/>
        <end position="165"/>
    </location>
</feature>
<dbReference type="eggNOG" id="KOG0702">
    <property type="taxonomic scope" value="Eukaryota"/>
</dbReference>
<organism evidence="4">
    <name type="scientific">Aphanomyces invadans</name>
    <dbReference type="NCBI Taxonomy" id="157072"/>
    <lineage>
        <taxon>Eukaryota</taxon>
        <taxon>Sar</taxon>
        <taxon>Stramenopiles</taxon>
        <taxon>Oomycota</taxon>
        <taxon>Saprolegniomycetes</taxon>
        <taxon>Saprolegniales</taxon>
        <taxon>Verrucalvaceae</taxon>
        <taxon>Aphanomyces</taxon>
    </lineage>
</organism>
<protein>
    <recommendedName>
        <fullName evidence="3">Arf-GAP domain-containing protein</fullName>
    </recommendedName>
</protein>
<dbReference type="Gene3D" id="1.10.220.150">
    <property type="entry name" value="Arf GTPase activating protein"/>
    <property type="match status" value="1"/>
</dbReference>
<dbReference type="PANTHER" id="PTHR46085">
    <property type="entry name" value="ARFGAP/RECO-RELATED"/>
    <property type="match status" value="1"/>
</dbReference>
<dbReference type="SMART" id="SM00105">
    <property type="entry name" value="ArfGap"/>
    <property type="match status" value="1"/>
</dbReference>
<feature type="domain" description="Arf-GAP" evidence="3">
    <location>
        <begin position="5"/>
        <end position="131"/>
    </location>
</feature>
<sequence>MSTPEAALNTLRKLDANKACANCDTVAKFGHGNICEKFKTFVCNHCKSAHQSYSHRVKSVTMSNWSKEDVDALKEENGGGNAAARRTWLATWEDGRSMRKPLETDHLDVFKKFINAVYNDKAFYSDAAPQRCAPRQPAKTSPPPTTSSIASTASTSGDLLGFSPPSSSSSALSSAGASFEATFDAFSAPVPPVAGGFAQFDAFSAPVQPPAAPTIPKHDEWSAFQSATPTSTAMTFDPFGATSPLPTFSPPATSSFDPFAPVATTNAPAQRPPFNTLGPSNGFGPPSTTSQSFHPGFPQGAATNITFGNGGGASISALLDPTMVANPHLQHQRSFGAYGGVPPPQQPSYQQPNQYQQPYQQGGSRPQPAAGVQSSGGRDPFAGLAFK</sequence>
<dbReference type="PROSITE" id="PS50115">
    <property type="entry name" value="ARFGAP"/>
    <property type="match status" value="1"/>
</dbReference>
<dbReference type="SUPFAM" id="SSF57863">
    <property type="entry name" value="ArfGap/RecO-like zinc finger"/>
    <property type="match status" value="1"/>
</dbReference>
<dbReference type="AlphaFoldDB" id="A0A024U301"/>
<dbReference type="RefSeq" id="XP_008871380.1">
    <property type="nucleotide sequence ID" value="XM_008873158.1"/>
</dbReference>
<dbReference type="Pfam" id="PF01412">
    <property type="entry name" value="ArfGap"/>
    <property type="match status" value="1"/>
</dbReference>
<dbReference type="EMBL" id="KI913965">
    <property type="protein sequence ID" value="ETV99962.1"/>
    <property type="molecule type" value="Genomic_DNA"/>
</dbReference>
<name>A0A024U301_9STRA</name>
<feature type="compositionally biased region" description="Low complexity" evidence="2">
    <location>
        <begin position="130"/>
        <end position="139"/>
    </location>
</feature>
<dbReference type="GO" id="GO:0008270">
    <property type="term" value="F:zinc ion binding"/>
    <property type="evidence" value="ECO:0007669"/>
    <property type="project" value="UniProtKB-KW"/>
</dbReference>
<dbReference type="InterPro" id="IPR001164">
    <property type="entry name" value="ArfGAP_dom"/>
</dbReference>
<feature type="compositionally biased region" description="Low complexity" evidence="2">
    <location>
        <begin position="146"/>
        <end position="165"/>
    </location>
</feature>